<comment type="caution">
    <text evidence="2">The sequence shown here is derived from an EMBL/GenBank/DDBJ whole genome shotgun (WGS) entry which is preliminary data.</text>
</comment>
<gene>
    <name evidence="2" type="ORF">H0A36_10305</name>
</gene>
<keyword evidence="1" id="KW-0732">Signal</keyword>
<accession>A0A853HYY2</accession>
<dbReference type="NCBIfam" id="TIGR02595">
    <property type="entry name" value="PEP_CTERM"/>
    <property type="match status" value="1"/>
</dbReference>
<evidence type="ECO:0000313" key="2">
    <source>
        <dbReference type="EMBL" id="NYZ66403.1"/>
    </source>
</evidence>
<dbReference type="InterPro" id="IPR013424">
    <property type="entry name" value="Ice-binding_C"/>
</dbReference>
<evidence type="ECO:0000313" key="3">
    <source>
        <dbReference type="Proteomes" id="UP000569732"/>
    </source>
</evidence>
<dbReference type="RefSeq" id="WP_180568427.1">
    <property type="nucleotide sequence ID" value="NZ_JACCKB010000013.1"/>
</dbReference>
<keyword evidence="3" id="KW-1185">Reference proteome</keyword>
<feature type="signal peptide" evidence="1">
    <location>
        <begin position="1"/>
        <end position="22"/>
    </location>
</feature>
<proteinExistence type="predicted"/>
<name>A0A853HYY2_9GAMM</name>
<organism evidence="2 3">
    <name type="scientific">Spartinivicinus marinus</name>
    <dbReference type="NCBI Taxonomy" id="2994442"/>
    <lineage>
        <taxon>Bacteria</taxon>
        <taxon>Pseudomonadati</taxon>
        <taxon>Pseudomonadota</taxon>
        <taxon>Gammaproteobacteria</taxon>
        <taxon>Oceanospirillales</taxon>
        <taxon>Zooshikellaceae</taxon>
        <taxon>Spartinivicinus</taxon>
    </lineage>
</organism>
<sequence length="232" mass="24510">MKITKIGLMTCALTFVGMQAQAGLIKIDNQHSIDSNDLVASVSYGGKNFGPGLHPVGDANPHTGRYTFWPHGNAMNKNLTLTYANPIKNRAGKDGAIFMYRPSIIWGGTIGVTINGVYKDIFADNLIGPGISTANQRRGVFAGLFDLSDFNLSVGESINSIQISASRKTIGAYNGRFINVEIGNGSDVQFAGAGGLHYVDPVNPVPVPGSIALLGLGLGLSAMGMKKRKQKA</sequence>
<evidence type="ECO:0000256" key="1">
    <source>
        <dbReference type="SAM" id="SignalP"/>
    </source>
</evidence>
<protein>
    <submittedName>
        <fullName evidence="2">PEP-CTERM sorting domain-containing protein</fullName>
    </submittedName>
</protein>
<dbReference type="EMBL" id="JACCKB010000013">
    <property type="protein sequence ID" value="NYZ66403.1"/>
    <property type="molecule type" value="Genomic_DNA"/>
</dbReference>
<dbReference type="Proteomes" id="UP000569732">
    <property type="component" value="Unassembled WGS sequence"/>
</dbReference>
<feature type="chain" id="PRO_5032624972" evidence="1">
    <location>
        <begin position="23"/>
        <end position="232"/>
    </location>
</feature>
<dbReference type="AlphaFoldDB" id="A0A853HYY2"/>
<reference evidence="2 3" key="1">
    <citation type="submission" date="2020-07" db="EMBL/GenBank/DDBJ databases">
        <title>Endozoicomonas sp. nov., isolated from sediment.</title>
        <authorList>
            <person name="Gu T."/>
        </authorList>
    </citation>
    <scope>NUCLEOTIDE SEQUENCE [LARGE SCALE GENOMIC DNA]</scope>
    <source>
        <strain evidence="2 3">SM1973</strain>
    </source>
</reference>